<dbReference type="Proteomes" id="UP000287547">
    <property type="component" value="Unassembled WGS sequence"/>
</dbReference>
<accession>A0A428ZKI3</accession>
<evidence type="ECO:0000259" key="1">
    <source>
        <dbReference type="Pfam" id="PF03861"/>
    </source>
</evidence>
<dbReference type="AlphaFoldDB" id="A0A428ZKI3"/>
<dbReference type="SUPFAM" id="SSF55781">
    <property type="entry name" value="GAF domain-like"/>
    <property type="match status" value="1"/>
</dbReference>
<gene>
    <name evidence="2" type="ORF">DMH04_08240</name>
</gene>
<evidence type="ECO:0000313" key="2">
    <source>
        <dbReference type="EMBL" id="RSM88612.1"/>
    </source>
</evidence>
<dbReference type="EMBL" id="QHKI01000004">
    <property type="protein sequence ID" value="RSM88612.1"/>
    <property type="molecule type" value="Genomic_DNA"/>
</dbReference>
<feature type="domain" description="ANTAR" evidence="1">
    <location>
        <begin position="53"/>
        <end position="79"/>
    </location>
</feature>
<reference evidence="2 3" key="1">
    <citation type="submission" date="2018-05" db="EMBL/GenBank/DDBJ databases">
        <title>Evolution of GPA BGCs.</title>
        <authorList>
            <person name="Waglechner N."/>
            <person name="Wright G.D."/>
        </authorList>
    </citation>
    <scope>NUCLEOTIDE SEQUENCE [LARGE SCALE GENOMIC DNA]</scope>
    <source>
        <strain evidence="2 3">A82846</strain>
    </source>
</reference>
<sequence>MPDQPRHRSGRRVRSSLSIPLGHGVTPIGALNMYSGTPHAFGAHERAEAERFAAEAFAILRTASQNRNIKLRIIAAEIVAAVAKKV</sequence>
<evidence type="ECO:0000313" key="3">
    <source>
        <dbReference type="Proteomes" id="UP000287547"/>
    </source>
</evidence>
<proteinExistence type="predicted"/>
<name>A0A428ZKI3_KIBAR</name>
<protein>
    <recommendedName>
        <fullName evidence="1">ANTAR domain-containing protein</fullName>
    </recommendedName>
</protein>
<dbReference type="Gene3D" id="1.10.10.10">
    <property type="entry name" value="Winged helix-like DNA-binding domain superfamily/Winged helix DNA-binding domain"/>
    <property type="match status" value="1"/>
</dbReference>
<dbReference type="RefSeq" id="WP_125726225.1">
    <property type="nucleotide sequence ID" value="NZ_QHKI01000004.1"/>
</dbReference>
<dbReference type="InterPro" id="IPR036388">
    <property type="entry name" value="WH-like_DNA-bd_sf"/>
</dbReference>
<dbReference type="InterPro" id="IPR005561">
    <property type="entry name" value="ANTAR"/>
</dbReference>
<dbReference type="Pfam" id="PF03861">
    <property type="entry name" value="ANTAR"/>
    <property type="match status" value="1"/>
</dbReference>
<organism evidence="2 3">
    <name type="scientific">Kibdelosporangium aridum</name>
    <dbReference type="NCBI Taxonomy" id="2030"/>
    <lineage>
        <taxon>Bacteria</taxon>
        <taxon>Bacillati</taxon>
        <taxon>Actinomycetota</taxon>
        <taxon>Actinomycetes</taxon>
        <taxon>Pseudonocardiales</taxon>
        <taxon>Pseudonocardiaceae</taxon>
        <taxon>Kibdelosporangium</taxon>
    </lineage>
</organism>
<comment type="caution">
    <text evidence="2">The sequence shown here is derived from an EMBL/GenBank/DDBJ whole genome shotgun (WGS) entry which is preliminary data.</text>
</comment>